<feature type="chain" id="PRO_5031108195" description="Plexin domain-containing protein 2" evidence="5">
    <location>
        <begin position="25"/>
        <end position="533"/>
    </location>
</feature>
<comment type="subcellular location">
    <subcellularLocation>
        <location evidence="1">Membrane</location>
        <topology evidence="1">Single-pass type I membrane protein</topology>
    </subcellularLocation>
</comment>
<protein>
    <recommendedName>
        <fullName evidence="8">Plexin domain-containing protein 2</fullName>
    </recommendedName>
</protein>
<dbReference type="OrthoDB" id="6285106at2759"/>
<dbReference type="InterPro" id="IPR031152">
    <property type="entry name" value="PLXDC"/>
</dbReference>
<keyword evidence="4" id="KW-1133">Transmembrane helix</keyword>
<keyword evidence="3 5" id="KW-0732">Signal</keyword>
<name>A0A7R8UWK0_HERIL</name>
<dbReference type="GO" id="GO:0016020">
    <property type="term" value="C:membrane"/>
    <property type="evidence" value="ECO:0007669"/>
    <property type="project" value="UniProtKB-SubCell"/>
</dbReference>
<organism evidence="6 7">
    <name type="scientific">Hermetia illucens</name>
    <name type="common">Black soldier fly</name>
    <dbReference type="NCBI Taxonomy" id="343691"/>
    <lineage>
        <taxon>Eukaryota</taxon>
        <taxon>Metazoa</taxon>
        <taxon>Ecdysozoa</taxon>
        <taxon>Arthropoda</taxon>
        <taxon>Hexapoda</taxon>
        <taxon>Insecta</taxon>
        <taxon>Pterygota</taxon>
        <taxon>Neoptera</taxon>
        <taxon>Endopterygota</taxon>
        <taxon>Diptera</taxon>
        <taxon>Brachycera</taxon>
        <taxon>Stratiomyomorpha</taxon>
        <taxon>Stratiomyidae</taxon>
        <taxon>Hermetiinae</taxon>
        <taxon>Hermetia</taxon>
    </lineage>
</organism>
<evidence type="ECO:0000256" key="1">
    <source>
        <dbReference type="ARBA" id="ARBA00004479"/>
    </source>
</evidence>
<dbReference type="AlphaFoldDB" id="A0A7R8UWK0"/>
<reference evidence="6 7" key="1">
    <citation type="submission" date="2020-11" db="EMBL/GenBank/DDBJ databases">
        <authorList>
            <person name="Wallbank WR R."/>
            <person name="Pardo Diaz C."/>
            <person name="Kozak K."/>
            <person name="Martin S."/>
            <person name="Jiggins C."/>
            <person name="Moest M."/>
            <person name="Warren A I."/>
            <person name="Generalovic N T."/>
            <person name="Byers J.R.P. K."/>
            <person name="Montejo-Kovacevich G."/>
            <person name="Yen C E."/>
        </authorList>
    </citation>
    <scope>NUCLEOTIDE SEQUENCE [LARGE SCALE GENOMIC DNA]</scope>
</reference>
<evidence type="ECO:0000256" key="4">
    <source>
        <dbReference type="ARBA" id="ARBA00022989"/>
    </source>
</evidence>
<keyword evidence="2" id="KW-0812">Transmembrane</keyword>
<dbReference type="Proteomes" id="UP000594454">
    <property type="component" value="Chromosome 4"/>
</dbReference>
<evidence type="ECO:0000256" key="5">
    <source>
        <dbReference type="SAM" id="SignalP"/>
    </source>
</evidence>
<keyword evidence="4" id="KW-0472">Membrane</keyword>
<evidence type="ECO:0000256" key="3">
    <source>
        <dbReference type="ARBA" id="ARBA00022729"/>
    </source>
</evidence>
<feature type="signal peptide" evidence="5">
    <location>
        <begin position="1"/>
        <end position="24"/>
    </location>
</feature>
<dbReference type="InParanoid" id="A0A7R8UWK0"/>
<dbReference type="PANTHER" id="PTHR13055">
    <property type="entry name" value="TUMOR ENDOTHELIAL MARKER 7 RELATED"/>
    <property type="match status" value="1"/>
</dbReference>
<evidence type="ECO:0000313" key="6">
    <source>
        <dbReference type="EMBL" id="CAD7087891.1"/>
    </source>
</evidence>
<sequence length="533" mass="60204">MAKVCGVTVGFCVIFLFNLDYCNSYTNQNNYDLYEVDGVQYADFLSVHNIQKRQTLPEYKQINAGTPPEDVKYNAPLQNKEDSDVKQEPPGVLDSGGNGNASVVDAASLPSIHEKQLLGVNGTGQRKDYTTTKKPEIVSEPINPVPKVTKLSTPKKVNVNATDSMTMTDTIIDEVDQPENNTRNELTKYNITEVKEDFHLYYNSSVLVDKELIAQYWNEFKNITPNSMLSKSHRRAMTVHLSFDFPFYGHLVRNVTVATGGFLYTGEYVHSWLAATQYIAPLMANFDTSLSEESFVKFVDNGTSFTVLWEKVALQDKPEVGTFTFATTLHKTGDIVFTYFSVPIEIEAIQDDKHPVKVGLSDAYIIDKYVFFARRKTIYEYHRVNFQSPHIQNDTIIYLAAQRTCLSLNDCVSCISEKLNFDCNWCPTLNKCSTGTDRKRQEWLKKGCDRTVITEESFCPALGEKESMHNVNDVTRNAEASQMGQSEKENDEIRIQKVVSYLYSTVLASGHGGGGKPDTRQQLYTCNYIPHDT</sequence>
<evidence type="ECO:0000313" key="7">
    <source>
        <dbReference type="Proteomes" id="UP000594454"/>
    </source>
</evidence>
<gene>
    <name evidence="6" type="ORF">HERILL_LOCUS10566</name>
</gene>
<accession>A0A7R8UWK0</accession>
<keyword evidence="7" id="KW-1185">Reference proteome</keyword>
<evidence type="ECO:0000256" key="2">
    <source>
        <dbReference type="ARBA" id="ARBA00022692"/>
    </source>
</evidence>
<evidence type="ECO:0008006" key="8">
    <source>
        <dbReference type="Google" id="ProtNLM"/>
    </source>
</evidence>
<dbReference type="EMBL" id="LR899012">
    <property type="protein sequence ID" value="CAD7087891.1"/>
    <property type="molecule type" value="Genomic_DNA"/>
</dbReference>
<dbReference type="PANTHER" id="PTHR13055:SF12">
    <property type="entry name" value="LD40707P"/>
    <property type="match status" value="1"/>
</dbReference>
<dbReference type="FunCoup" id="A0A7R8UWK0">
    <property type="interactions" value="217"/>
</dbReference>
<proteinExistence type="predicted"/>